<keyword evidence="3" id="KW-1185">Reference proteome</keyword>
<evidence type="ECO:0000313" key="3">
    <source>
        <dbReference type="Proteomes" id="UP000785679"/>
    </source>
</evidence>
<name>A0A8J8T9N3_HALGN</name>
<protein>
    <submittedName>
        <fullName evidence="2">Uncharacterized protein</fullName>
    </submittedName>
</protein>
<reference evidence="2" key="1">
    <citation type="submission" date="2019-06" db="EMBL/GenBank/DDBJ databases">
        <authorList>
            <person name="Zheng W."/>
        </authorList>
    </citation>
    <scope>NUCLEOTIDE SEQUENCE</scope>
    <source>
        <strain evidence="2">QDHG01</strain>
    </source>
</reference>
<organism evidence="2 3">
    <name type="scientific">Halteria grandinella</name>
    <dbReference type="NCBI Taxonomy" id="5974"/>
    <lineage>
        <taxon>Eukaryota</taxon>
        <taxon>Sar</taxon>
        <taxon>Alveolata</taxon>
        <taxon>Ciliophora</taxon>
        <taxon>Intramacronucleata</taxon>
        <taxon>Spirotrichea</taxon>
        <taxon>Stichotrichia</taxon>
        <taxon>Sporadotrichida</taxon>
        <taxon>Halteriidae</taxon>
        <taxon>Halteria</taxon>
    </lineage>
</organism>
<sequence length="462" mass="53148">MVPSLPKFSISIFAFSSFSQLPQVHRPFSIHPLHTLPQFNNNQNMEKAHLNKPAKPNTLTSLLTAQYSDLNNRTTQADSFIQKLEAIVYNKLDNYRDESEMKYSKLREKQITQEQEKRLEEEISRKLSSVDQILGKARAKIDPSILKIDDEEYKRVGAGQKEKVREGIDLFRVYTDDSKLKSKNATISQLREVKKGCREQMKEMAQKEEAIRARLSKRFSKLGQMNKQVKGGFQGEIEELTSLCYSVVESRIAQKACESIVQAPFTQQYIKEATQRQGPEQKQFYDYYALWVLNKRLGDNLSIFTKHQNHFKASLPQHIVILKNTFIPGQTLTQQLKPIQKALDFQHALILCETELYEAYKQALKQTKLNPIGDLMTKVLQNKDLGQVQGLCKAIIDALGEYEEGRLSNQLLQQALQLELGSQPKLDLQELLRLKELIKLIGVRHSGKLKRSMIIYQLPTSH</sequence>
<gene>
    <name evidence="2" type="ORF">FGO68_gene1662</name>
</gene>
<evidence type="ECO:0000313" key="2">
    <source>
        <dbReference type="EMBL" id="TNV86795.1"/>
    </source>
</evidence>
<dbReference type="EMBL" id="RRYP01000830">
    <property type="protein sequence ID" value="TNV86795.1"/>
    <property type="molecule type" value="Genomic_DNA"/>
</dbReference>
<dbReference type="OrthoDB" id="10660954at2759"/>
<feature type="coiled-coil region" evidence="1">
    <location>
        <begin position="187"/>
        <end position="218"/>
    </location>
</feature>
<accession>A0A8J8T9N3</accession>
<comment type="caution">
    <text evidence="2">The sequence shown here is derived from an EMBL/GenBank/DDBJ whole genome shotgun (WGS) entry which is preliminary data.</text>
</comment>
<dbReference type="Proteomes" id="UP000785679">
    <property type="component" value="Unassembled WGS sequence"/>
</dbReference>
<dbReference type="AlphaFoldDB" id="A0A8J8T9N3"/>
<evidence type="ECO:0000256" key="1">
    <source>
        <dbReference type="SAM" id="Coils"/>
    </source>
</evidence>
<proteinExistence type="predicted"/>
<keyword evidence="1" id="KW-0175">Coiled coil</keyword>